<evidence type="ECO:0000313" key="7">
    <source>
        <dbReference type="EMBL" id="JAQ10057.1"/>
    </source>
</evidence>
<name>A0A0A9ZED7_LYGHE</name>
<dbReference type="Gene3D" id="1.10.472.80">
    <property type="entry name" value="Ypt/Rab-GAP domain of gyp1p, domain 3"/>
    <property type="match status" value="1"/>
</dbReference>
<dbReference type="PANTHER" id="PTHR22957">
    <property type="entry name" value="TBC1 DOMAIN FAMILY MEMBER GTPASE-ACTIVATING PROTEIN"/>
    <property type="match status" value="1"/>
</dbReference>
<evidence type="ECO:0000256" key="2">
    <source>
        <dbReference type="SAM" id="MobiDB-lite"/>
    </source>
</evidence>
<dbReference type="SMART" id="SM00164">
    <property type="entry name" value="TBC"/>
    <property type="match status" value="1"/>
</dbReference>
<evidence type="ECO:0000256" key="1">
    <source>
        <dbReference type="ARBA" id="ARBA00022468"/>
    </source>
</evidence>
<dbReference type="EMBL" id="GDHC01013088">
    <property type="protein sequence ID" value="JAQ05541.1"/>
    <property type="molecule type" value="Transcribed_RNA"/>
</dbReference>
<feature type="region of interest" description="Disordered" evidence="2">
    <location>
        <begin position="523"/>
        <end position="557"/>
    </location>
</feature>
<gene>
    <name evidence="4" type="primary">TBC1D5_1</name>
    <name evidence="5" type="synonym">TBC1D5_0</name>
    <name evidence="6" type="synonym">TBC1D5_2</name>
    <name evidence="5" type="ORF">CM83_76439</name>
    <name evidence="4" type="ORF">CM83_76440</name>
    <name evidence="7" type="ORF">g.74813</name>
    <name evidence="6" type="ORF">g.74815</name>
</gene>
<dbReference type="InterPro" id="IPR035969">
    <property type="entry name" value="Rab-GAP_TBC_sf"/>
</dbReference>
<dbReference type="PROSITE" id="PS50086">
    <property type="entry name" value="TBC_RABGAP"/>
    <property type="match status" value="1"/>
</dbReference>
<dbReference type="Gene3D" id="1.10.8.270">
    <property type="entry name" value="putative rabgap domain of human tbc1 domain family member 14 like domains"/>
    <property type="match status" value="1"/>
</dbReference>
<organism evidence="4">
    <name type="scientific">Lygus hesperus</name>
    <name type="common">Western plant bug</name>
    <dbReference type="NCBI Taxonomy" id="30085"/>
    <lineage>
        <taxon>Eukaryota</taxon>
        <taxon>Metazoa</taxon>
        <taxon>Ecdysozoa</taxon>
        <taxon>Arthropoda</taxon>
        <taxon>Hexapoda</taxon>
        <taxon>Insecta</taxon>
        <taxon>Pterygota</taxon>
        <taxon>Neoptera</taxon>
        <taxon>Paraneoptera</taxon>
        <taxon>Hemiptera</taxon>
        <taxon>Heteroptera</taxon>
        <taxon>Panheteroptera</taxon>
        <taxon>Cimicomorpha</taxon>
        <taxon>Miridae</taxon>
        <taxon>Mirini</taxon>
        <taxon>Lygus</taxon>
    </lineage>
</organism>
<sequence>MHPDVAEEALSLNYEMEDVKSSPCLKYEEEWLALSKVDIEMTGLKEKIMEGELRASRFRSVIWRLLLGALTPGYPDHWPEETRTSREHYKKLKESIAVKPCLMSEPERDNPLSTNEKSSWHQYFCDKELKCLIKQDVVRTFPGVDFFRSEEIQEAMINILFCYARENPTMCYRQGMHEVLAPVVFVVKSDHHALLHTKEQITLRSDILYVVNPDYFEEDSYTLFRRIMNAIEGSYLIPNVAPTSTGYFPCHTNAGANANENQVIAQLNWIKEILLAPSDPELHDHLVKLDIPLPLFGIRWLRLLFGREFPLQDLLVLWDAIFAENRSFDLVNYIVVAMLSSVRKTLLEADYTNCLTTLMRYPGVTDISMIIDYALHLKNPSVCKIPSKFKVIPKVSNKAKEKKNKIMNGPASTNNRKYVPNLVYRPAQLQSPSYDQDRNFSDGYLLNEPDLLLRELKHAQNIISLCSVKLAQYHRVLEKSVDPDDVQAHSALTGMQELSNLLADNVRKSEPVAVEPAFEAQEKIISPTTKKPPTSPTDKEQVKPTQPLSRPRSVDMTVFKSTSMPIKEDDLEAAEFTLSLLKLS</sequence>
<keyword evidence="1" id="KW-0343">GTPase activation</keyword>
<accession>A0A0A9ZED7</accession>
<evidence type="ECO:0000313" key="5">
    <source>
        <dbReference type="EMBL" id="JAG43420.1"/>
    </source>
</evidence>
<dbReference type="PANTHER" id="PTHR22957:SF337">
    <property type="entry name" value="TBC1 DOMAIN FAMILY MEMBER 5"/>
    <property type="match status" value="1"/>
</dbReference>
<dbReference type="AlphaFoldDB" id="A0A0A9ZED7"/>
<dbReference type="EMBL" id="GDHC01008572">
    <property type="protein sequence ID" value="JAQ10057.1"/>
    <property type="molecule type" value="Transcribed_RNA"/>
</dbReference>
<feature type="domain" description="Rab-GAP TBC" evidence="3">
    <location>
        <begin position="53"/>
        <end position="325"/>
    </location>
</feature>
<feature type="compositionally biased region" description="Low complexity" evidence="2">
    <location>
        <begin position="523"/>
        <end position="532"/>
    </location>
</feature>
<evidence type="ECO:0000313" key="4">
    <source>
        <dbReference type="EMBL" id="JAG40160.1"/>
    </source>
</evidence>
<dbReference type="Pfam" id="PF00566">
    <property type="entry name" value="RabGAP-TBC"/>
    <property type="match status" value="1"/>
</dbReference>
<dbReference type="EMBL" id="GBHO01003444">
    <property type="protein sequence ID" value="JAG40160.1"/>
    <property type="molecule type" value="Transcribed_RNA"/>
</dbReference>
<proteinExistence type="predicted"/>
<dbReference type="SUPFAM" id="SSF47923">
    <property type="entry name" value="Ypt/Rab-GAP domain of gyp1p"/>
    <property type="match status" value="2"/>
</dbReference>
<reference evidence="6" key="3">
    <citation type="journal article" date="2016" name="Gigascience">
        <title>De novo construction of an expanded transcriptome assembly for the western tarnished plant bug, Lygus hesperus.</title>
        <authorList>
            <person name="Tassone E.E."/>
            <person name="Geib S.M."/>
            <person name="Hall B."/>
            <person name="Fabrick J.A."/>
            <person name="Brent C.S."/>
            <person name="Hull J.J."/>
        </authorList>
    </citation>
    <scope>NUCLEOTIDE SEQUENCE</scope>
</reference>
<reference evidence="4" key="1">
    <citation type="journal article" date="2014" name="PLoS ONE">
        <title>Transcriptome-Based Identification of ABC Transporters in the Western Tarnished Plant Bug Lygus hesperus.</title>
        <authorList>
            <person name="Hull J.J."/>
            <person name="Chaney K."/>
            <person name="Geib S.M."/>
            <person name="Fabrick J.A."/>
            <person name="Brent C.S."/>
            <person name="Walsh D."/>
            <person name="Lavine L.C."/>
        </authorList>
    </citation>
    <scope>NUCLEOTIDE SEQUENCE</scope>
</reference>
<dbReference type="FunFam" id="1.10.8.270:FF:000011">
    <property type="entry name" value="TBC1 domain family member 5"/>
    <property type="match status" value="1"/>
</dbReference>
<evidence type="ECO:0000259" key="3">
    <source>
        <dbReference type="PROSITE" id="PS50086"/>
    </source>
</evidence>
<dbReference type="InterPro" id="IPR000195">
    <property type="entry name" value="Rab-GAP-TBC_dom"/>
</dbReference>
<reference evidence="4" key="2">
    <citation type="submission" date="2014-07" db="EMBL/GenBank/DDBJ databases">
        <authorList>
            <person name="Hull J."/>
        </authorList>
    </citation>
    <scope>NUCLEOTIDE SEQUENCE</scope>
</reference>
<protein>
    <submittedName>
        <fullName evidence="4">TBC1 domain family member 5</fullName>
    </submittedName>
</protein>
<dbReference type="FunFam" id="1.10.472.80:FF:000038">
    <property type="entry name" value="TBC1 domain family member 5"/>
    <property type="match status" value="1"/>
</dbReference>
<dbReference type="GO" id="GO:0005737">
    <property type="term" value="C:cytoplasm"/>
    <property type="evidence" value="ECO:0007669"/>
    <property type="project" value="UniProtKB-ARBA"/>
</dbReference>
<dbReference type="GO" id="GO:0005096">
    <property type="term" value="F:GTPase activator activity"/>
    <property type="evidence" value="ECO:0007669"/>
    <property type="project" value="UniProtKB-KW"/>
</dbReference>
<evidence type="ECO:0000313" key="6">
    <source>
        <dbReference type="EMBL" id="JAQ05541.1"/>
    </source>
</evidence>
<dbReference type="EMBL" id="GBHO01000184">
    <property type="protein sequence ID" value="JAG43420.1"/>
    <property type="molecule type" value="Transcribed_RNA"/>
</dbReference>